<comment type="caution">
    <text evidence="2">The sequence shown here is derived from an EMBL/GenBank/DDBJ whole genome shotgun (WGS) entry which is preliminary data.</text>
</comment>
<organism evidence="2 3">
    <name type="scientific">Oceaniferula flava</name>
    <dbReference type="NCBI Taxonomy" id="2800421"/>
    <lineage>
        <taxon>Bacteria</taxon>
        <taxon>Pseudomonadati</taxon>
        <taxon>Verrucomicrobiota</taxon>
        <taxon>Verrucomicrobiia</taxon>
        <taxon>Verrucomicrobiales</taxon>
        <taxon>Verrucomicrobiaceae</taxon>
        <taxon>Oceaniferula</taxon>
    </lineage>
</organism>
<dbReference type="EMBL" id="JAENIG010000007">
    <property type="protein sequence ID" value="MBK1855598.1"/>
    <property type="molecule type" value="Genomic_DNA"/>
</dbReference>
<accession>A0AAE2V9R3</accession>
<evidence type="ECO:0000313" key="2">
    <source>
        <dbReference type="EMBL" id="MBK1855598.1"/>
    </source>
</evidence>
<proteinExistence type="predicted"/>
<keyword evidence="1" id="KW-0732">Signal</keyword>
<sequence>MKTLIKPTLLLLLMATAVFGKVPRGFKPTSEFEAVKAEAIEKKKLLTIVFKGSDDRCPNCAATMENGEKATKSSSKLLFTRVSAFRNKKTGLPEEILSQVGSLADGASVYFYVFNPNDLKLVTKGSRTELQSNKKTIREFKNTVRAAKKEL</sequence>
<gene>
    <name evidence="2" type="ORF">JIN83_11550</name>
</gene>
<evidence type="ECO:0008006" key="4">
    <source>
        <dbReference type="Google" id="ProtNLM"/>
    </source>
</evidence>
<dbReference type="RefSeq" id="WP_309490211.1">
    <property type="nucleotide sequence ID" value="NZ_JAENIG010000007.1"/>
</dbReference>
<name>A0AAE2V9R3_9BACT</name>
<reference evidence="2" key="1">
    <citation type="submission" date="2021-01" db="EMBL/GenBank/DDBJ databases">
        <title>Modified the classification status of verrucomicrobia.</title>
        <authorList>
            <person name="Feng X."/>
        </authorList>
    </citation>
    <scope>NUCLEOTIDE SEQUENCE</scope>
    <source>
        <strain evidence="2">5K15</strain>
    </source>
</reference>
<dbReference type="AlphaFoldDB" id="A0AAE2V9R3"/>
<feature type="chain" id="PRO_5041970175" description="Thioredoxin domain-containing protein" evidence="1">
    <location>
        <begin position="21"/>
        <end position="151"/>
    </location>
</feature>
<protein>
    <recommendedName>
        <fullName evidence="4">Thioredoxin domain-containing protein</fullName>
    </recommendedName>
</protein>
<evidence type="ECO:0000313" key="3">
    <source>
        <dbReference type="Proteomes" id="UP000634206"/>
    </source>
</evidence>
<dbReference type="Proteomes" id="UP000634206">
    <property type="component" value="Unassembled WGS sequence"/>
</dbReference>
<feature type="signal peptide" evidence="1">
    <location>
        <begin position="1"/>
        <end position="20"/>
    </location>
</feature>
<keyword evidence="3" id="KW-1185">Reference proteome</keyword>
<evidence type="ECO:0000256" key="1">
    <source>
        <dbReference type="SAM" id="SignalP"/>
    </source>
</evidence>